<name>A0ABQ5B1Y8_9ASTR</name>
<accession>A0ABQ5B1Y8</accession>
<sequence length="197" mass="21056">MLLRVYISHENVPPSGLYFCTILHHRTMNKNMEKACNALGKSSDVVIYAAAADMVVIMDKGQVKWVGRPATYASSVRQVIYAAAAHMVLQVGFTALTPIQAQSWPISLQSRDVVAVAKIAVLSTANGGTSTTRGISNAWGEGGAPTTNPWKKVVDAPSDSWGGAPEPMINNPWKVKENPIMASATASSANRWECSGI</sequence>
<dbReference type="Proteomes" id="UP001151760">
    <property type="component" value="Unassembled WGS sequence"/>
</dbReference>
<dbReference type="EMBL" id="BQNB010012845">
    <property type="protein sequence ID" value="GJT08621.1"/>
    <property type="molecule type" value="Genomic_DNA"/>
</dbReference>
<keyword evidence="2" id="KW-1185">Reference proteome</keyword>
<protein>
    <submittedName>
        <fullName evidence="1">Uncharacterized protein</fullName>
    </submittedName>
</protein>
<reference evidence="1" key="2">
    <citation type="submission" date="2022-01" db="EMBL/GenBank/DDBJ databases">
        <authorList>
            <person name="Yamashiro T."/>
            <person name="Shiraishi A."/>
            <person name="Satake H."/>
            <person name="Nakayama K."/>
        </authorList>
    </citation>
    <scope>NUCLEOTIDE SEQUENCE</scope>
</reference>
<evidence type="ECO:0000313" key="1">
    <source>
        <dbReference type="EMBL" id="GJT08621.1"/>
    </source>
</evidence>
<comment type="caution">
    <text evidence="1">The sequence shown here is derived from an EMBL/GenBank/DDBJ whole genome shotgun (WGS) entry which is preliminary data.</text>
</comment>
<evidence type="ECO:0000313" key="2">
    <source>
        <dbReference type="Proteomes" id="UP001151760"/>
    </source>
</evidence>
<gene>
    <name evidence="1" type="ORF">Tco_0843083</name>
</gene>
<organism evidence="1 2">
    <name type="scientific">Tanacetum coccineum</name>
    <dbReference type="NCBI Taxonomy" id="301880"/>
    <lineage>
        <taxon>Eukaryota</taxon>
        <taxon>Viridiplantae</taxon>
        <taxon>Streptophyta</taxon>
        <taxon>Embryophyta</taxon>
        <taxon>Tracheophyta</taxon>
        <taxon>Spermatophyta</taxon>
        <taxon>Magnoliopsida</taxon>
        <taxon>eudicotyledons</taxon>
        <taxon>Gunneridae</taxon>
        <taxon>Pentapetalae</taxon>
        <taxon>asterids</taxon>
        <taxon>campanulids</taxon>
        <taxon>Asterales</taxon>
        <taxon>Asteraceae</taxon>
        <taxon>Asteroideae</taxon>
        <taxon>Anthemideae</taxon>
        <taxon>Anthemidinae</taxon>
        <taxon>Tanacetum</taxon>
    </lineage>
</organism>
<reference evidence="1" key="1">
    <citation type="journal article" date="2022" name="Int. J. Mol. Sci.">
        <title>Draft Genome of Tanacetum Coccineum: Genomic Comparison of Closely Related Tanacetum-Family Plants.</title>
        <authorList>
            <person name="Yamashiro T."/>
            <person name="Shiraishi A."/>
            <person name="Nakayama K."/>
            <person name="Satake H."/>
        </authorList>
    </citation>
    <scope>NUCLEOTIDE SEQUENCE</scope>
</reference>
<proteinExistence type="predicted"/>